<accession>A0ABP5H1M8</accession>
<protein>
    <recommendedName>
        <fullName evidence="5">MmpS family membrane protein</fullName>
    </recommendedName>
</protein>
<dbReference type="RefSeq" id="WP_344523143.1">
    <property type="nucleotide sequence ID" value="NZ_BAAAPE010000001.1"/>
</dbReference>
<name>A0ABP5H1M8_9ACTN</name>
<comment type="caution">
    <text evidence="3">The sequence shown here is derived from an EMBL/GenBank/DDBJ whole genome shotgun (WGS) entry which is preliminary data.</text>
</comment>
<dbReference type="Proteomes" id="UP001500016">
    <property type="component" value="Unassembled WGS sequence"/>
</dbReference>
<dbReference type="InterPro" id="IPR038468">
    <property type="entry name" value="MmpS_C"/>
</dbReference>
<dbReference type="Gene3D" id="2.60.40.2880">
    <property type="entry name" value="MmpS1-5, C-terminal soluble domain"/>
    <property type="match status" value="1"/>
</dbReference>
<gene>
    <name evidence="3" type="ORF">GCM10009801_03250</name>
</gene>
<evidence type="ECO:0000256" key="2">
    <source>
        <dbReference type="SAM" id="SignalP"/>
    </source>
</evidence>
<feature type="chain" id="PRO_5045713777" description="MmpS family membrane protein" evidence="2">
    <location>
        <begin position="22"/>
        <end position="144"/>
    </location>
</feature>
<keyword evidence="2" id="KW-0732">Signal</keyword>
<reference evidence="4" key="1">
    <citation type="journal article" date="2019" name="Int. J. Syst. Evol. Microbiol.">
        <title>The Global Catalogue of Microorganisms (GCM) 10K type strain sequencing project: providing services to taxonomists for standard genome sequencing and annotation.</title>
        <authorList>
            <consortium name="The Broad Institute Genomics Platform"/>
            <consortium name="The Broad Institute Genome Sequencing Center for Infectious Disease"/>
            <person name="Wu L."/>
            <person name="Ma J."/>
        </authorList>
    </citation>
    <scope>NUCLEOTIDE SEQUENCE [LARGE SCALE GENOMIC DNA]</scope>
    <source>
        <strain evidence="4">JCM 15478</strain>
    </source>
</reference>
<feature type="signal peptide" evidence="2">
    <location>
        <begin position="1"/>
        <end position="21"/>
    </location>
</feature>
<proteinExistence type="predicted"/>
<feature type="region of interest" description="Disordered" evidence="1">
    <location>
        <begin position="25"/>
        <end position="45"/>
    </location>
</feature>
<keyword evidence="4" id="KW-1185">Reference proteome</keyword>
<sequence>MRTQKAAAAACLVAAAALLVAGCSGGGGKKKSSGAGDTTVGNGADQTATVEVRITGDSPASVYIPGVLGERGASSKDLDLEHLKTPWSKKFEAVKGDMVNMQAASEDPKARISCQVLVDGKVKKQKTEREKEGSTLVSHCYTTV</sequence>
<evidence type="ECO:0008006" key="5">
    <source>
        <dbReference type="Google" id="ProtNLM"/>
    </source>
</evidence>
<evidence type="ECO:0000256" key="1">
    <source>
        <dbReference type="SAM" id="MobiDB-lite"/>
    </source>
</evidence>
<organism evidence="3 4">
    <name type="scientific">Streptomyces albiaxialis</name>
    <dbReference type="NCBI Taxonomy" id="329523"/>
    <lineage>
        <taxon>Bacteria</taxon>
        <taxon>Bacillati</taxon>
        <taxon>Actinomycetota</taxon>
        <taxon>Actinomycetes</taxon>
        <taxon>Kitasatosporales</taxon>
        <taxon>Streptomycetaceae</taxon>
        <taxon>Streptomyces</taxon>
    </lineage>
</organism>
<dbReference type="EMBL" id="BAAAPE010000001">
    <property type="protein sequence ID" value="GAA2061153.1"/>
    <property type="molecule type" value="Genomic_DNA"/>
</dbReference>
<evidence type="ECO:0000313" key="4">
    <source>
        <dbReference type="Proteomes" id="UP001500016"/>
    </source>
</evidence>
<dbReference type="PROSITE" id="PS51257">
    <property type="entry name" value="PROKAR_LIPOPROTEIN"/>
    <property type="match status" value="1"/>
</dbReference>
<evidence type="ECO:0000313" key="3">
    <source>
        <dbReference type="EMBL" id="GAA2061153.1"/>
    </source>
</evidence>